<organism evidence="2 3">
    <name type="scientific">Citrifermentans bremense</name>
    <dbReference type="NCBI Taxonomy" id="60035"/>
    <lineage>
        <taxon>Bacteria</taxon>
        <taxon>Pseudomonadati</taxon>
        <taxon>Thermodesulfobacteriota</taxon>
        <taxon>Desulfuromonadia</taxon>
        <taxon>Geobacterales</taxon>
        <taxon>Geobacteraceae</taxon>
        <taxon>Citrifermentans</taxon>
    </lineage>
</organism>
<dbReference type="PROSITE" id="PS51257">
    <property type="entry name" value="PROKAR_LIPOPROTEIN"/>
    <property type="match status" value="1"/>
</dbReference>
<protein>
    <submittedName>
        <fullName evidence="2">NrfJ</fullName>
    </submittedName>
</protein>
<evidence type="ECO:0000313" key="2">
    <source>
        <dbReference type="EMBL" id="BCG48290.1"/>
    </source>
</evidence>
<feature type="chain" id="PRO_5028455958" evidence="1">
    <location>
        <begin position="21"/>
        <end position="244"/>
    </location>
</feature>
<evidence type="ECO:0000313" key="3">
    <source>
        <dbReference type="Proteomes" id="UP000515472"/>
    </source>
</evidence>
<dbReference type="EMBL" id="AP023213">
    <property type="protein sequence ID" value="BCG48290.1"/>
    <property type="molecule type" value="Genomic_DNA"/>
</dbReference>
<evidence type="ECO:0000256" key="1">
    <source>
        <dbReference type="SAM" id="SignalP"/>
    </source>
</evidence>
<proteinExistence type="predicted"/>
<keyword evidence="3" id="KW-1185">Reference proteome</keyword>
<dbReference type="RefSeq" id="WP_185243055.1">
    <property type="nucleotide sequence ID" value="NZ_AP023213.1"/>
</dbReference>
<reference evidence="2 3" key="1">
    <citation type="submission" date="2020-06" db="EMBL/GenBank/DDBJ databases">
        <title>Interaction of electrochemicaly active bacteria, Geobacter bremensis R4 on different carbon anode.</title>
        <authorList>
            <person name="Meng L."/>
            <person name="Yoshida N."/>
        </authorList>
    </citation>
    <scope>NUCLEOTIDE SEQUENCE [LARGE SCALE GENOMIC DNA]</scope>
    <source>
        <strain evidence="2 3">R4</strain>
    </source>
</reference>
<dbReference type="AlphaFoldDB" id="A0A6S6M3S2"/>
<dbReference type="Proteomes" id="UP000515472">
    <property type="component" value="Chromosome"/>
</dbReference>
<dbReference type="KEGG" id="gbn:GEOBRER4_30400"/>
<gene>
    <name evidence="2" type="ORF">GEOBRER4_n3176</name>
</gene>
<name>A0A6S6M3S2_9BACT</name>
<feature type="signal peptide" evidence="1">
    <location>
        <begin position="1"/>
        <end position="20"/>
    </location>
</feature>
<sequence length="244" mass="25720">MKKMISMLTAVLVTSAPGFGACSDVPPSGMGGAMSVNSGVTGKVVETTTAGDYTYINLEKDGKKAWVACPPMANVKLGQQLGFTGCTPMMDFESKALKRTFDLIMFCGAPLSEAQTELLSKKSTGSSGQVPESKEGIVVEAAKGADAHTIADIYDKIDQLDKQTVSVSGKVMKVTPRIMGRNWLHIQDGTGSAMQKNNDLVVTTNALPGVGDVVTISGTIAKDKDFGSGYKYRVILELGSVKPK</sequence>
<accession>A0A6S6M3S2</accession>
<keyword evidence="1" id="KW-0732">Signal</keyword>